<dbReference type="KEGG" id="ima:PO878_19345"/>
<feature type="domain" description="Peptidase M24" evidence="8">
    <location>
        <begin position="16"/>
        <end position="244"/>
    </location>
</feature>
<dbReference type="RefSeq" id="WP_272736178.1">
    <property type="nucleotide sequence ID" value="NZ_CP116942.1"/>
</dbReference>
<evidence type="ECO:0000313" key="10">
    <source>
        <dbReference type="Proteomes" id="UP001216390"/>
    </source>
</evidence>
<evidence type="ECO:0000256" key="1">
    <source>
        <dbReference type="ARBA" id="ARBA00002521"/>
    </source>
</evidence>
<comment type="similarity">
    <text evidence="6">Belongs to the peptidase M24A family. Methionine aminopeptidase type 1 subfamily.</text>
</comment>
<feature type="binding site" evidence="6">
    <location>
        <position position="237"/>
    </location>
    <ligand>
        <name>a divalent metal cation</name>
        <dbReference type="ChEBI" id="CHEBI:60240"/>
        <label>2</label>
        <note>catalytic</note>
    </ligand>
</feature>
<dbReference type="GO" id="GO:0004239">
    <property type="term" value="F:initiator methionyl aminopeptidase activity"/>
    <property type="evidence" value="ECO:0007669"/>
    <property type="project" value="UniProtKB-UniRule"/>
</dbReference>
<keyword evidence="10" id="KW-1185">Reference proteome</keyword>
<feature type="binding site" evidence="6">
    <location>
        <position position="82"/>
    </location>
    <ligand>
        <name>substrate</name>
    </ligand>
</feature>
<accession>A0AAF0BVD3</accession>
<sequence length="252" mass="26018">MKLGGIARRTLEQVAMMRRAGRVVAEMHERTRAALRPGVTTGDLDRIGREVLAARGATSNFLGVAGTYPAVICASPNEVVVHGIPGDRVLEEGDIISVDCGAVVDGWHGDAAYTAGVGTISAEAQHLIDVTEAALGAGIAAMVPGGHLGDIGHAVQGVVEAEGLWVVDGYTGHGIGQAMHESPSVPNVGWPGRGPRLRPGNVLAVEPMVAIGTPETDVLDDDWTVVTLDGTWAAHAEHSIAVTDDGPEILTS</sequence>
<feature type="binding site" evidence="6">
    <location>
        <position position="180"/>
    </location>
    <ligand>
        <name>substrate</name>
    </ligand>
</feature>
<dbReference type="PRINTS" id="PR00599">
    <property type="entry name" value="MAPEPTIDASE"/>
</dbReference>
<dbReference type="Pfam" id="PF00557">
    <property type="entry name" value="Peptidase_M24"/>
    <property type="match status" value="1"/>
</dbReference>
<keyword evidence="3 6" id="KW-0645">Protease</keyword>
<keyword evidence="4 6" id="KW-0479">Metal-binding</keyword>
<dbReference type="Proteomes" id="UP001216390">
    <property type="component" value="Chromosome"/>
</dbReference>
<comment type="subunit">
    <text evidence="6">Monomer.</text>
</comment>
<dbReference type="GO" id="GO:0070006">
    <property type="term" value="F:metalloaminopeptidase activity"/>
    <property type="evidence" value="ECO:0007669"/>
    <property type="project" value="UniProtKB-UniRule"/>
</dbReference>
<evidence type="ECO:0000313" key="9">
    <source>
        <dbReference type="EMBL" id="WCO66655.1"/>
    </source>
</evidence>
<dbReference type="Gene3D" id="3.90.230.10">
    <property type="entry name" value="Creatinase/methionine aminopeptidase superfamily"/>
    <property type="match status" value="1"/>
</dbReference>
<reference evidence="9" key="1">
    <citation type="submission" date="2023-01" db="EMBL/GenBank/DDBJ databases">
        <title>The diversity of Class Acidimicrobiia in South China Sea sediment environments and the proposal of Iamia marina sp. nov., a novel species of the genus Iamia.</title>
        <authorList>
            <person name="He Y."/>
            <person name="Tian X."/>
        </authorList>
    </citation>
    <scope>NUCLEOTIDE SEQUENCE</scope>
    <source>
        <strain evidence="9">DSM 19957</strain>
    </source>
</reference>
<comment type="function">
    <text evidence="1 6">Removes the N-terminal methionine from nascent proteins. The N-terminal methionine is often cleaved when the second residue in the primary sequence is small and uncharged (Met-Ala-, Cys, Gly, Pro, Ser, Thr, or Val). Requires deformylation of the N(alpha)-formylated initiator methionine before it can be hydrolyzed.</text>
</comment>
<comment type="catalytic activity">
    <reaction evidence="6 7">
        <text>Release of N-terminal amino acids, preferentially methionine, from peptides and arylamides.</text>
        <dbReference type="EC" id="3.4.11.18"/>
    </reaction>
</comment>
<dbReference type="PANTHER" id="PTHR43330:SF27">
    <property type="entry name" value="METHIONINE AMINOPEPTIDASE"/>
    <property type="match status" value="1"/>
</dbReference>
<feature type="binding site" evidence="6">
    <location>
        <position position="99"/>
    </location>
    <ligand>
        <name>a divalent metal cation</name>
        <dbReference type="ChEBI" id="CHEBI:60240"/>
        <label>1</label>
    </ligand>
</feature>
<feature type="binding site" evidence="6">
    <location>
        <position position="110"/>
    </location>
    <ligand>
        <name>a divalent metal cation</name>
        <dbReference type="ChEBI" id="CHEBI:60240"/>
        <label>1</label>
    </ligand>
</feature>
<dbReference type="HAMAP" id="MF_01974">
    <property type="entry name" value="MetAP_1"/>
    <property type="match status" value="1"/>
</dbReference>
<dbReference type="InterPro" id="IPR036005">
    <property type="entry name" value="Creatinase/aminopeptidase-like"/>
</dbReference>
<evidence type="ECO:0000256" key="3">
    <source>
        <dbReference type="ARBA" id="ARBA00022670"/>
    </source>
</evidence>
<feature type="binding site" evidence="6">
    <location>
        <position position="173"/>
    </location>
    <ligand>
        <name>a divalent metal cation</name>
        <dbReference type="ChEBI" id="CHEBI:60240"/>
        <label>2</label>
        <note>catalytic</note>
    </ligand>
</feature>
<dbReference type="AlphaFoldDB" id="A0AAF0BVD3"/>
<name>A0AAF0BVD3_9ACTN</name>
<dbReference type="CDD" id="cd01086">
    <property type="entry name" value="MetAP1"/>
    <property type="match status" value="1"/>
</dbReference>
<evidence type="ECO:0000259" key="8">
    <source>
        <dbReference type="Pfam" id="PF00557"/>
    </source>
</evidence>
<feature type="binding site" evidence="6">
    <location>
        <position position="237"/>
    </location>
    <ligand>
        <name>a divalent metal cation</name>
        <dbReference type="ChEBI" id="CHEBI:60240"/>
        <label>1</label>
    </ligand>
</feature>
<dbReference type="EMBL" id="CP116942">
    <property type="protein sequence ID" value="WCO66655.1"/>
    <property type="molecule type" value="Genomic_DNA"/>
</dbReference>
<dbReference type="InterPro" id="IPR002467">
    <property type="entry name" value="Pept_M24A_MAP1"/>
</dbReference>
<keyword evidence="2 6" id="KW-0031">Aminopeptidase</keyword>
<dbReference type="NCBIfam" id="TIGR00500">
    <property type="entry name" value="met_pdase_I"/>
    <property type="match status" value="1"/>
</dbReference>
<dbReference type="EC" id="3.4.11.18" evidence="6 7"/>
<comment type="cofactor">
    <cofactor evidence="6">
        <name>Co(2+)</name>
        <dbReference type="ChEBI" id="CHEBI:48828"/>
    </cofactor>
    <cofactor evidence="6">
        <name>Zn(2+)</name>
        <dbReference type="ChEBI" id="CHEBI:29105"/>
    </cofactor>
    <cofactor evidence="6">
        <name>Mn(2+)</name>
        <dbReference type="ChEBI" id="CHEBI:29035"/>
    </cofactor>
    <cofactor evidence="6">
        <name>Fe(2+)</name>
        <dbReference type="ChEBI" id="CHEBI:29033"/>
    </cofactor>
    <text evidence="6">Binds 2 divalent metal cations per subunit. Has a high-affinity and a low affinity metal-binding site. The true nature of the physiological cofactor is under debate. The enzyme is active with cobalt, zinc, manganese or divalent iron ions. Most likely, methionine aminopeptidases function as mononuclear Fe(2+)-metalloproteases under physiological conditions, and the catalytically relevant metal-binding site has been assigned to the histidine-containing high-affinity site.</text>
</comment>
<feature type="binding site" evidence="6">
    <location>
        <position position="206"/>
    </location>
    <ligand>
        <name>a divalent metal cation</name>
        <dbReference type="ChEBI" id="CHEBI:60240"/>
        <label>2</label>
        <note>catalytic</note>
    </ligand>
</feature>
<dbReference type="GO" id="GO:0006508">
    <property type="term" value="P:proteolysis"/>
    <property type="evidence" value="ECO:0007669"/>
    <property type="project" value="UniProtKB-KW"/>
</dbReference>
<gene>
    <name evidence="6 9" type="primary">map</name>
    <name evidence="9" type="ORF">PO878_19345</name>
</gene>
<evidence type="ECO:0000256" key="7">
    <source>
        <dbReference type="RuleBase" id="RU003653"/>
    </source>
</evidence>
<organism evidence="9 10">
    <name type="scientific">Iamia majanohamensis</name>
    <dbReference type="NCBI Taxonomy" id="467976"/>
    <lineage>
        <taxon>Bacteria</taxon>
        <taxon>Bacillati</taxon>
        <taxon>Actinomycetota</taxon>
        <taxon>Acidimicrobiia</taxon>
        <taxon>Acidimicrobiales</taxon>
        <taxon>Iamiaceae</taxon>
        <taxon>Iamia</taxon>
    </lineage>
</organism>
<dbReference type="PANTHER" id="PTHR43330">
    <property type="entry name" value="METHIONINE AMINOPEPTIDASE"/>
    <property type="match status" value="1"/>
</dbReference>
<dbReference type="InterPro" id="IPR001714">
    <property type="entry name" value="Pept_M24_MAP"/>
</dbReference>
<dbReference type="PROSITE" id="PS00680">
    <property type="entry name" value="MAP_1"/>
    <property type="match status" value="1"/>
</dbReference>
<evidence type="ECO:0000256" key="6">
    <source>
        <dbReference type="HAMAP-Rule" id="MF_01974"/>
    </source>
</evidence>
<feature type="binding site" evidence="6">
    <location>
        <position position="110"/>
    </location>
    <ligand>
        <name>a divalent metal cation</name>
        <dbReference type="ChEBI" id="CHEBI:60240"/>
        <label>2</label>
        <note>catalytic</note>
    </ligand>
</feature>
<proteinExistence type="inferred from homology"/>
<dbReference type="GO" id="GO:0005829">
    <property type="term" value="C:cytosol"/>
    <property type="evidence" value="ECO:0007669"/>
    <property type="project" value="TreeGrafter"/>
</dbReference>
<protein>
    <recommendedName>
        <fullName evidence="6 7">Methionine aminopeptidase</fullName>
        <shortName evidence="6">MAP</shortName>
        <shortName evidence="6">MetAP</shortName>
        <ecNumber evidence="6 7">3.4.11.18</ecNumber>
    </recommendedName>
    <alternativeName>
        <fullName evidence="6">Peptidase M</fullName>
    </alternativeName>
</protein>
<dbReference type="GO" id="GO:0046872">
    <property type="term" value="F:metal ion binding"/>
    <property type="evidence" value="ECO:0007669"/>
    <property type="project" value="UniProtKB-UniRule"/>
</dbReference>
<evidence type="ECO:0000256" key="2">
    <source>
        <dbReference type="ARBA" id="ARBA00022438"/>
    </source>
</evidence>
<dbReference type="InterPro" id="IPR000994">
    <property type="entry name" value="Pept_M24"/>
</dbReference>
<dbReference type="SUPFAM" id="SSF55920">
    <property type="entry name" value="Creatinase/aminopeptidase"/>
    <property type="match status" value="1"/>
</dbReference>
<evidence type="ECO:0000256" key="5">
    <source>
        <dbReference type="ARBA" id="ARBA00022801"/>
    </source>
</evidence>
<evidence type="ECO:0000256" key="4">
    <source>
        <dbReference type="ARBA" id="ARBA00022723"/>
    </source>
</evidence>
<keyword evidence="5 6" id="KW-0378">Hydrolase</keyword>